<protein>
    <recommendedName>
        <fullName evidence="5">Reverse transcriptase zinc-binding domain-containing protein</fullName>
    </recommendedName>
</protein>
<dbReference type="EMBL" id="OZ034820">
    <property type="protein sequence ID" value="CAL1399092.1"/>
    <property type="molecule type" value="Genomic_DNA"/>
</dbReference>
<evidence type="ECO:0000313" key="4">
    <source>
        <dbReference type="Proteomes" id="UP001497516"/>
    </source>
</evidence>
<dbReference type="GO" id="GO:0004523">
    <property type="term" value="F:RNA-DNA hybrid ribonuclease activity"/>
    <property type="evidence" value="ECO:0007669"/>
    <property type="project" value="InterPro"/>
</dbReference>
<feature type="domain" description="Reverse transcriptase zinc-binding" evidence="2">
    <location>
        <begin position="2"/>
        <end position="48"/>
    </location>
</feature>
<dbReference type="Proteomes" id="UP001497516">
    <property type="component" value="Chromosome 7"/>
</dbReference>
<dbReference type="Pfam" id="PF13966">
    <property type="entry name" value="zf-RVT"/>
    <property type="match status" value="1"/>
</dbReference>
<organism evidence="3 4">
    <name type="scientific">Linum trigynum</name>
    <dbReference type="NCBI Taxonomy" id="586398"/>
    <lineage>
        <taxon>Eukaryota</taxon>
        <taxon>Viridiplantae</taxon>
        <taxon>Streptophyta</taxon>
        <taxon>Embryophyta</taxon>
        <taxon>Tracheophyta</taxon>
        <taxon>Spermatophyta</taxon>
        <taxon>Magnoliopsida</taxon>
        <taxon>eudicotyledons</taxon>
        <taxon>Gunneridae</taxon>
        <taxon>Pentapetalae</taxon>
        <taxon>rosids</taxon>
        <taxon>fabids</taxon>
        <taxon>Malpighiales</taxon>
        <taxon>Linaceae</taxon>
        <taxon>Linum</taxon>
    </lineage>
</organism>
<dbReference type="SUPFAM" id="SSF53098">
    <property type="entry name" value="Ribonuclease H-like"/>
    <property type="match status" value="1"/>
</dbReference>
<keyword evidence="4" id="KW-1185">Reference proteome</keyword>
<accession>A0AAV2FMA4</accession>
<dbReference type="InterPro" id="IPR044730">
    <property type="entry name" value="RNase_H-like_dom_plant"/>
</dbReference>
<evidence type="ECO:0000259" key="1">
    <source>
        <dbReference type="Pfam" id="PF13456"/>
    </source>
</evidence>
<dbReference type="GO" id="GO:0003676">
    <property type="term" value="F:nucleic acid binding"/>
    <property type="evidence" value="ECO:0007669"/>
    <property type="project" value="InterPro"/>
</dbReference>
<reference evidence="3 4" key="1">
    <citation type="submission" date="2024-04" db="EMBL/GenBank/DDBJ databases">
        <authorList>
            <person name="Fracassetti M."/>
        </authorList>
    </citation>
    <scope>NUCLEOTIDE SEQUENCE [LARGE SCALE GENOMIC DNA]</scope>
</reference>
<dbReference type="AlphaFoldDB" id="A0AAV2FMA4"/>
<evidence type="ECO:0000259" key="2">
    <source>
        <dbReference type="Pfam" id="PF13966"/>
    </source>
</evidence>
<dbReference type="Gene3D" id="3.30.420.10">
    <property type="entry name" value="Ribonuclease H-like superfamily/Ribonuclease H"/>
    <property type="match status" value="1"/>
</dbReference>
<dbReference type="InterPro" id="IPR052929">
    <property type="entry name" value="RNase_H-like_EbsB-rel"/>
</dbReference>
<dbReference type="InterPro" id="IPR036397">
    <property type="entry name" value="RNaseH_sf"/>
</dbReference>
<dbReference type="InterPro" id="IPR026960">
    <property type="entry name" value="RVT-Znf"/>
</dbReference>
<dbReference type="Pfam" id="PF13456">
    <property type="entry name" value="RVT_3"/>
    <property type="match status" value="1"/>
</dbReference>
<evidence type="ECO:0000313" key="3">
    <source>
        <dbReference type="EMBL" id="CAL1399092.1"/>
    </source>
</evidence>
<name>A0AAV2FMA4_9ROSI</name>
<dbReference type="PANTHER" id="PTHR47074">
    <property type="entry name" value="BNAC02G40300D PROTEIN"/>
    <property type="match status" value="1"/>
</dbReference>
<dbReference type="CDD" id="cd06222">
    <property type="entry name" value="RNase_H_like"/>
    <property type="match status" value="1"/>
</dbReference>
<dbReference type="InterPro" id="IPR002156">
    <property type="entry name" value="RNaseH_domain"/>
</dbReference>
<dbReference type="InterPro" id="IPR012337">
    <property type="entry name" value="RNaseH-like_sf"/>
</dbReference>
<feature type="domain" description="RNase H type-1" evidence="1">
    <location>
        <begin position="155"/>
        <end position="274"/>
    </location>
</feature>
<sequence length="276" mass="30394">MLRRVLPTGEALWVRGIGNGWVCPVCLGEEDETVEHLFFRCPVAGTLWDLTGLQHLREGIPTGSIAMFWRSVLERPSFGSVELMQLVALFWLLWKSRNSVVFDFVQVLHPTLAFQFSLQVNEWIDNPREVAPRPLPPSISAPHGGPVSGALLCFVDGAVQDGSHGAGGWVVQDGRGSIVASSARRYSGVFQPFLVELLALGDAVRWCADRGWTSVVFQGDAQVVLKKVMNGEVHDAVGGVVLQEIQLLRASFQHFDCAFIGRSRNRVAHLVARKTL</sequence>
<dbReference type="PANTHER" id="PTHR47074:SF48">
    <property type="entry name" value="POLYNUCLEOTIDYL TRANSFERASE, RIBONUCLEASE H-LIKE SUPERFAMILY PROTEIN"/>
    <property type="match status" value="1"/>
</dbReference>
<evidence type="ECO:0008006" key="5">
    <source>
        <dbReference type="Google" id="ProtNLM"/>
    </source>
</evidence>
<gene>
    <name evidence="3" type="ORF">LTRI10_LOCUS39286</name>
</gene>
<proteinExistence type="predicted"/>